<keyword evidence="1" id="KW-0812">Transmembrane</keyword>
<keyword evidence="3" id="KW-1185">Reference proteome</keyword>
<proteinExistence type="predicted"/>
<evidence type="ECO:0008006" key="4">
    <source>
        <dbReference type="Google" id="ProtNLM"/>
    </source>
</evidence>
<feature type="transmembrane region" description="Helical" evidence="1">
    <location>
        <begin position="254"/>
        <end position="275"/>
    </location>
</feature>
<evidence type="ECO:0000256" key="1">
    <source>
        <dbReference type="SAM" id="Phobius"/>
    </source>
</evidence>
<evidence type="ECO:0000313" key="2">
    <source>
        <dbReference type="EMBL" id="GAA1677305.1"/>
    </source>
</evidence>
<protein>
    <recommendedName>
        <fullName evidence="4">Aromatic ring-opening dioxygenase LigA</fullName>
    </recommendedName>
</protein>
<comment type="caution">
    <text evidence="2">The sequence shown here is derived from an EMBL/GenBank/DDBJ whole genome shotgun (WGS) entry which is preliminary data.</text>
</comment>
<evidence type="ECO:0000313" key="3">
    <source>
        <dbReference type="Proteomes" id="UP001499947"/>
    </source>
</evidence>
<keyword evidence="1" id="KW-0472">Membrane</keyword>
<feature type="transmembrane region" description="Helical" evidence="1">
    <location>
        <begin position="162"/>
        <end position="185"/>
    </location>
</feature>
<sequence length="359" mass="37335">MRRGAHHAARLVLVTHTLSGSRTRPAPARSPGDSAGRILRAVAILACLPYIGLKIAWMSGSHVGMPEGSELRDPGRQTVMVVVNGLSVLMDAAVVVLALLLTRPWGLRAPAWLTALPAWVACGLLAPIMAGFPAQLAARALGFGGGDGGRSSGSGGTFLAEWVFGMVYGGFIVQGLALGGLFVLYARRRWGHLWRGRIADLPARGAGPATRRPVAVVIALLTAVPAAVHLLWAAGSDTGLDDYRAQDRGSDFSVLEGVYVLFALITALGVLMVAFRAGRRVRLALPLGLACVGSAALACWGGWLLLTGLTAQNAAKEPTALMNLTYAVQMTVGLLVLTAGGRFFRERGSAGGAAAYPAS</sequence>
<feature type="transmembrane region" description="Helical" evidence="1">
    <location>
        <begin position="38"/>
        <end position="59"/>
    </location>
</feature>
<dbReference type="Proteomes" id="UP001499947">
    <property type="component" value="Unassembled WGS sequence"/>
</dbReference>
<feature type="transmembrane region" description="Helical" evidence="1">
    <location>
        <begin position="214"/>
        <end position="234"/>
    </location>
</feature>
<feature type="transmembrane region" description="Helical" evidence="1">
    <location>
        <begin position="79"/>
        <end position="100"/>
    </location>
</feature>
<reference evidence="3" key="1">
    <citation type="journal article" date="2019" name="Int. J. Syst. Evol. Microbiol.">
        <title>The Global Catalogue of Microorganisms (GCM) 10K type strain sequencing project: providing services to taxonomists for standard genome sequencing and annotation.</title>
        <authorList>
            <consortium name="The Broad Institute Genomics Platform"/>
            <consortium name="The Broad Institute Genome Sequencing Center for Infectious Disease"/>
            <person name="Wu L."/>
            <person name="Ma J."/>
        </authorList>
    </citation>
    <scope>NUCLEOTIDE SEQUENCE [LARGE SCALE GENOMIC DNA]</scope>
    <source>
        <strain evidence="3">JCM 13244</strain>
    </source>
</reference>
<name>A0ABN2GVK6_9ACTN</name>
<feature type="transmembrane region" description="Helical" evidence="1">
    <location>
        <begin position="287"/>
        <end position="306"/>
    </location>
</feature>
<accession>A0ABN2GVK6</accession>
<dbReference type="EMBL" id="BAAALR010000021">
    <property type="protein sequence ID" value="GAA1677305.1"/>
    <property type="molecule type" value="Genomic_DNA"/>
</dbReference>
<feature type="transmembrane region" description="Helical" evidence="1">
    <location>
        <begin position="112"/>
        <end position="132"/>
    </location>
</feature>
<organism evidence="2 3">
    <name type="scientific">Streptomyces yatensis</name>
    <dbReference type="NCBI Taxonomy" id="155177"/>
    <lineage>
        <taxon>Bacteria</taxon>
        <taxon>Bacillati</taxon>
        <taxon>Actinomycetota</taxon>
        <taxon>Actinomycetes</taxon>
        <taxon>Kitasatosporales</taxon>
        <taxon>Streptomycetaceae</taxon>
        <taxon>Streptomyces</taxon>
        <taxon>Streptomyces violaceusniger group</taxon>
    </lineage>
</organism>
<keyword evidence="1" id="KW-1133">Transmembrane helix</keyword>
<gene>
    <name evidence="2" type="ORF">GCM10009680_15970</name>
</gene>
<feature type="transmembrane region" description="Helical" evidence="1">
    <location>
        <begin position="326"/>
        <end position="344"/>
    </location>
</feature>